<dbReference type="Proteomes" id="UP000887013">
    <property type="component" value="Unassembled WGS sequence"/>
</dbReference>
<keyword evidence="2" id="KW-1185">Reference proteome</keyword>
<dbReference type="EMBL" id="BMAW01113653">
    <property type="protein sequence ID" value="GFT58212.1"/>
    <property type="molecule type" value="Genomic_DNA"/>
</dbReference>
<sequence>MMSVYFADNGDQELDWTVRSPPPESHIVTVGSISSTEIEATTSEIFDRTDRYSSAIMVWNSCCNILVALGHSSSLSDSSYFGKRWPNLVLVLDLPEGGK</sequence>
<evidence type="ECO:0000313" key="2">
    <source>
        <dbReference type="Proteomes" id="UP000887013"/>
    </source>
</evidence>
<gene>
    <name evidence="1" type="ORF">NPIL_631841</name>
</gene>
<comment type="caution">
    <text evidence="1">The sequence shown here is derived from an EMBL/GenBank/DDBJ whole genome shotgun (WGS) entry which is preliminary data.</text>
</comment>
<proteinExistence type="predicted"/>
<accession>A0A8X6PB07</accession>
<dbReference type="AlphaFoldDB" id="A0A8X6PB07"/>
<protein>
    <submittedName>
        <fullName evidence="1">Uncharacterized protein</fullName>
    </submittedName>
</protein>
<reference evidence="1" key="1">
    <citation type="submission" date="2020-08" db="EMBL/GenBank/DDBJ databases">
        <title>Multicomponent nature underlies the extraordinary mechanical properties of spider dragline silk.</title>
        <authorList>
            <person name="Kono N."/>
            <person name="Nakamura H."/>
            <person name="Mori M."/>
            <person name="Yoshida Y."/>
            <person name="Ohtoshi R."/>
            <person name="Malay A.D."/>
            <person name="Moran D.A.P."/>
            <person name="Tomita M."/>
            <person name="Numata K."/>
            <person name="Arakawa K."/>
        </authorList>
    </citation>
    <scope>NUCLEOTIDE SEQUENCE</scope>
</reference>
<organism evidence="1 2">
    <name type="scientific">Nephila pilipes</name>
    <name type="common">Giant wood spider</name>
    <name type="synonym">Nephila maculata</name>
    <dbReference type="NCBI Taxonomy" id="299642"/>
    <lineage>
        <taxon>Eukaryota</taxon>
        <taxon>Metazoa</taxon>
        <taxon>Ecdysozoa</taxon>
        <taxon>Arthropoda</taxon>
        <taxon>Chelicerata</taxon>
        <taxon>Arachnida</taxon>
        <taxon>Araneae</taxon>
        <taxon>Araneomorphae</taxon>
        <taxon>Entelegynae</taxon>
        <taxon>Araneoidea</taxon>
        <taxon>Nephilidae</taxon>
        <taxon>Nephila</taxon>
    </lineage>
</organism>
<evidence type="ECO:0000313" key="1">
    <source>
        <dbReference type="EMBL" id="GFT58212.1"/>
    </source>
</evidence>
<name>A0A8X6PB07_NEPPI</name>